<dbReference type="EMBL" id="KQ416308">
    <property type="protein sequence ID" value="KOF97471.1"/>
    <property type="molecule type" value="Genomic_DNA"/>
</dbReference>
<accession>A0A0L8I7L7</accession>
<keyword evidence="1" id="KW-0812">Transmembrane</keyword>
<dbReference type="AlphaFoldDB" id="A0A0L8I7L7"/>
<sequence>MEIELFTKGKVIKKNHQNLHHPSPCHHHHHHHHHHKPHLFLIIVVVKAIIVFFFFLYITYLQFLRNIISEDKNYRKHCSILVQKRMKGPS</sequence>
<evidence type="ECO:0000256" key="1">
    <source>
        <dbReference type="SAM" id="Phobius"/>
    </source>
</evidence>
<feature type="transmembrane region" description="Helical" evidence="1">
    <location>
        <begin position="39"/>
        <end position="60"/>
    </location>
</feature>
<keyword evidence="1" id="KW-1133">Transmembrane helix</keyword>
<gene>
    <name evidence="2" type="ORF">OCBIM_22029483mg</name>
</gene>
<keyword evidence="1" id="KW-0472">Membrane</keyword>
<organism evidence="2">
    <name type="scientific">Octopus bimaculoides</name>
    <name type="common">California two-spotted octopus</name>
    <dbReference type="NCBI Taxonomy" id="37653"/>
    <lineage>
        <taxon>Eukaryota</taxon>
        <taxon>Metazoa</taxon>
        <taxon>Spiralia</taxon>
        <taxon>Lophotrochozoa</taxon>
        <taxon>Mollusca</taxon>
        <taxon>Cephalopoda</taxon>
        <taxon>Coleoidea</taxon>
        <taxon>Octopodiformes</taxon>
        <taxon>Octopoda</taxon>
        <taxon>Incirrata</taxon>
        <taxon>Octopodidae</taxon>
        <taxon>Octopus</taxon>
    </lineage>
</organism>
<protein>
    <submittedName>
        <fullName evidence="2">Uncharacterized protein</fullName>
    </submittedName>
</protein>
<reference evidence="2" key="1">
    <citation type="submission" date="2015-07" db="EMBL/GenBank/DDBJ databases">
        <title>MeaNS - Measles Nucleotide Surveillance Program.</title>
        <authorList>
            <person name="Tran T."/>
            <person name="Druce J."/>
        </authorList>
    </citation>
    <scope>NUCLEOTIDE SEQUENCE</scope>
    <source>
        <strain evidence="2">UCB-OBI-ISO-001</strain>
        <tissue evidence="2">Gonad</tissue>
    </source>
</reference>
<name>A0A0L8I7L7_OCTBM</name>
<evidence type="ECO:0000313" key="2">
    <source>
        <dbReference type="EMBL" id="KOF97471.1"/>
    </source>
</evidence>
<proteinExistence type="predicted"/>